<dbReference type="AlphaFoldDB" id="A0A915EDS0"/>
<organism evidence="1 2">
    <name type="scientific">Ditylenchus dipsaci</name>
    <dbReference type="NCBI Taxonomy" id="166011"/>
    <lineage>
        <taxon>Eukaryota</taxon>
        <taxon>Metazoa</taxon>
        <taxon>Ecdysozoa</taxon>
        <taxon>Nematoda</taxon>
        <taxon>Chromadorea</taxon>
        <taxon>Rhabditida</taxon>
        <taxon>Tylenchina</taxon>
        <taxon>Tylenchomorpha</taxon>
        <taxon>Sphaerularioidea</taxon>
        <taxon>Anguinidae</taxon>
        <taxon>Anguininae</taxon>
        <taxon>Ditylenchus</taxon>
    </lineage>
</organism>
<evidence type="ECO:0000313" key="2">
    <source>
        <dbReference type="WBParaSite" id="jg5599"/>
    </source>
</evidence>
<dbReference type="WBParaSite" id="jg5599">
    <property type="protein sequence ID" value="jg5599"/>
    <property type="gene ID" value="jg5599"/>
</dbReference>
<proteinExistence type="predicted"/>
<keyword evidence="1" id="KW-1185">Reference proteome</keyword>
<accession>A0A915EDS0</accession>
<reference evidence="2" key="1">
    <citation type="submission" date="2022-11" db="UniProtKB">
        <authorList>
            <consortium name="WormBaseParasite"/>
        </authorList>
    </citation>
    <scope>IDENTIFICATION</scope>
</reference>
<dbReference type="Proteomes" id="UP000887574">
    <property type="component" value="Unplaced"/>
</dbReference>
<name>A0A915EDS0_9BILA</name>
<sequence length="127" mass="13805">MSRLGSPTSGLDDYICGVSASFNSSVLTEDELTTVYNSGNNNNSNTKPAHSNNQALRQSVMSYPIEELKGQRLRPPFCSTTKAFCPSPNNTTSTARHEYFSSSPIPINHSLLRRNGLISGLASQYTS</sequence>
<protein>
    <submittedName>
        <fullName evidence="2">Uncharacterized protein</fullName>
    </submittedName>
</protein>
<evidence type="ECO:0000313" key="1">
    <source>
        <dbReference type="Proteomes" id="UP000887574"/>
    </source>
</evidence>